<name>A0AAN4ZCB1_9BILA</name>
<feature type="non-terminal residue" evidence="2">
    <location>
        <position position="95"/>
    </location>
</feature>
<feature type="transmembrane region" description="Helical" evidence="1">
    <location>
        <begin position="7"/>
        <end position="25"/>
    </location>
</feature>
<dbReference type="Proteomes" id="UP001328107">
    <property type="component" value="Unassembled WGS sequence"/>
</dbReference>
<accession>A0AAN4ZCB1</accession>
<dbReference type="AlphaFoldDB" id="A0AAN4ZCB1"/>
<keyword evidence="1" id="KW-0812">Transmembrane</keyword>
<keyword evidence="1" id="KW-0472">Membrane</keyword>
<evidence type="ECO:0000256" key="1">
    <source>
        <dbReference type="SAM" id="Phobius"/>
    </source>
</evidence>
<evidence type="ECO:0008006" key="4">
    <source>
        <dbReference type="Google" id="ProtNLM"/>
    </source>
</evidence>
<proteinExistence type="predicted"/>
<organism evidence="2 3">
    <name type="scientific">Pristionchus mayeri</name>
    <dbReference type="NCBI Taxonomy" id="1317129"/>
    <lineage>
        <taxon>Eukaryota</taxon>
        <taxon>Metazoa</taxon>
        <taxon>Ecdysozoa</taxon>
        <taxon>Nematoda</taxon>
        <taxon>Chromadorea</taxon>
        <taxon>Rhabditida</taxon>
        <taxon>Rhabditina</taxon>
        <taxon>Diplogasteromorpha</taxon>
        <taxon>Diplogasteroidea</taxon>
        <taxon>Neodiplogasteridae</taxon>
        <taxon>Pristionchus</taxon>
    </lineage>
</organism>
<evidence type="ECO:0000313" key="2">
    <source>
        <dbReference type="EMBL" id="GMR35142.1"/>
    </source>
</evidence>
<gene>
    <name evidence="2" type="ORF">PMAYCL1PPCAC_05337</name>
</gene>
<keyword evidence="3" id="KW-1185">Reference proteome</keyword>
<evidence type="ECO:0000313" key="3">
    <source>
        <dbReference type="Proteomes" id="UP001328107"/>
    </source>
</evidence>
<comment type="caution">
    <text evidence="2">The sequence shown here is derived from an EMBL/GenBank/DDBJ whole genome shotgun (WGS) entry which is preliminary data.</text>
</comment>
<keyword evidence="1" id="KW-1133">Transmembrane helix</keyword>
<feature type="transmembrane region" description="Helical" evidence="1">
    <location>
        <begin position="67"/>
        <end position="88"/>
    </location>
</feature>
<protein>
    <recommendedName>
        <fullName evidence="4">G protein-coupled receptor</fullName>
    </recommendedName>
</protein>
<feature type="non-terminal residue" evidence="2">
    <location>
        <position position="1"/>
    </location>
</feature>
<reference evidence="3" key="1">
    <citation type="submission" date="2022-10" db="EMBL/GenBank/DDBJ databases">
        <title>Genome assembly of Pristionchus species.</title>
        <authorList>
            <person name="Yoshida K."/>
            <person name="Sommer R.J."/>
        </authorList>
    </citation>
    <scope>NUCLEOTIDE SEQUENCE [LARGE SCALE GENOMIC DNA]</scope>
    <source>
        <strain evidence="3">RS5460</strain>
    </source>
</reference>
<dbReference type="EMBL" id="BTRK01000002">
    <property type="protein sequence ID" value="GMR35142.1"/>
    <property type="molecule type" value="Genomic_DNA"/>
</dbReference>
<sequence>QVFTRNLTLLMIPLILIVSLIPSFVTISAPGHFLDITEANDTVKIYMLHAVSEIAFPSIDRSALCSIFSFVCNGLCFAIYSWIAFLTFSSRVNCL</sequence>